<comment type="similarity">
    <text evidence="2 7">Belongs to the DXO/Dom3Z family.</text>
</comment>
<comment type="catalytic activity">
    <reaction evidence="4">
        <text>a 5'-end (N(7)-methyl 5'-triphosphoguanosine)-ribonucleoside-ribonucleotide in mRNA + H2O = a (N(7)-methyl 5'-triphosphoguanosine)-nucleoside + a 5'-end phospho-ribonucleoside in mRNA + H(+)</text>
        <dbReference type="Rhea" id="RHEA:66928"/>
        <dbReference type="Rhea" id="RHEA-COMP:15692"/>
        <dbReference type="Rhea" id="RHEA-COMP:17313"/>
        <dbReference type="ChEBI" id="CHEBI:15377"/>
        <dbReference type="ChEBI" id="CHEBI:15378"/>
        <dbReference type="ChEBI" id="CHEBI:138282"/>
        <dbReference type="ChEBI" id="CHEBI:172876"/>
        <dbReference type="ChEBI" id="CHEBI:172877"/>
    </reaction>
    <physiologicalReaction direction="left-to-right" evidence="4">
        <dbReference type="Rhea" id="RHEA:66929"/>
    </physiologicalReaction>
</comment>
<reference evidence="9 10" key="1">
    <citation type="submission" date="2016-08" db="EMBL/GenBank/DDBJ databases">
        <title>Whole genome shotgun sequence of Pichia membranifaciens KS47-1.</title>
        <authorList>
            <person name="Konishi M."/>
            <person name="Ishida M."/>
            <person name="Arakawa T."/>
            <person name="Kato Y."/>
            <person name="Horiuchi J."/>
        </authorList>
    </citation>
    <scope>NUCLEOTIDE SEQUENCE [LARGE SCALE GENOMIC DNA]</scope>
    <source>
        <strain evidence="9 10">KS47-1</strain>
    </source>
</reference>
<dbReference type="GO" id="GO:0004518">
    <property type="term" value="F:nuclease activity"/>
    <property type="evidence" value="ECO:0007669"/>
    <property type="project" value="UniProtKB-KW"/>
</dbReference>
<comment type="function">
    <text evidence="7">Decapping enzyme for NAD-capped RNAs: specifically hydrolyzes the nicotinamide adenine dinucleotide (NAD) cap from a subset of RNAs by removing the entire NAD moiety from the 5'-end of an NAD-capped RNA.</text>
</comment>
<dbReference type="AlphaFoldDB" id="A0A1Q2YH58"/>
<organism evidence="9 10">
    <name type="scientific">Pichia membranifaciens</name>
    <dbReference type="NCBI Taxonomy" id="4926"/>
    <lineage>
        <taxon>Eukaryota</taxon>
        <taxon>Fungi</taxon>
        <taxon>Dikarya</taxon>
        <taxon>Ascomycota</taxon>
        <taxon>Saccharomycotina</taxon>
        <taxon>Pichiomycetes</taxon>
        <taxon>Pichiales</taxon>
        <taxon>Pichiaceae</taxon>
        <taxon>Pichia</taxon>
    </lineage>
</organism>
<sequence length="360" mass="41550">MPEYIIGQDIPRGGVSSLSKFHGKEVAFFSDRAGTVTLDKEQLGSYSISAPNSKCFANPFGWNTKLGYKNYTPKVFKAHESTIDNFLKSLVQLSKTQSSNVKLSSYKVFCPSSFFQYISVKRQSRFYILWYNNRYIIASNETREGQNVLMSYAGIRFEDLLTHGTTQKTINNYNLYESVIETKINGLNCLYCAEIDSFDKESEAYTEIKMVLCKSNLPHAKTTNKKSVLKSLSKGNVYFGSFLFRLLIQCKFANDLKVVIGIRDQSFTIRNITEFSVEDDLLPFFHQLYPEYYEKYMASMELIQRVFSTIINQVTRENPVFYLEIGSQYTLKSVDSVSERRRILERFMPSEFISLVDSFD</sequence>
<keyword evidence="7" id="KW-0694">RNA-binding</keyword>
<evidence type="ECO:0000313" key="10">
    <source>
        <dbReference type="Proteomes" id="UP000186136"/>
    </source>
</evidence>
<evidence type="ECO:0000256" key="6">
    <source>
        <dbReference type="ARBA" id="ARBA00048124"/>
    </source>
</evidence>
<dbReference type="PANTHER" id="PTHR12395">
    <property type="entry name" value="DOM-3 RELATED"/>
    <property type="match status" value="1"/>
</dbReference>
<dbReference type="PANTHER" id="PTHR12395:SF9">
    <property type="entry name" value="DECAPPING AND EXORIBONUCLEASE PROTEIN"/>
    <property type="match status" value="1"/>
</dbReference>
<keyword evidence="10" id="KW-1185">Reference proteome</keyword>
<evidence type="ECO:0000259" key="8">
    <source>
        <dbReference type="Pfam" id="PF08652"/>
    </source>
</evidence>
<feature type="domain" description="RAI1-like" evidence="8">
    <location>
        <begin position="24"/>
        <end position="352"/>
    </location>
</feature>
<dbReference type="GO" id="GO:0005829">
    <property type="term" value="C:cytosol"/>
    <property type="evidence" value="ECO:0007669"/>
    <property type="project" value="TreeGrafter"/>
</dbReference>
<proteinExistence type="inferred from homology"/>
<protein>
    <recommendedName>
        <fullName evidence="7">Decapping nuclease</fullName>
        <ecNumber evidence="7">3.6.1.-</ecNumber>
    </recommendedName>
</protein>
<keyword evidence="7" id="KW-0378">Hydrolase</keyword>
<accession>A0A1Q2YH58</accession>
<evidence type="ECO:0000256" key="7">
    <source>
        <dbReference type="RuleBase" id="RU367113"/>
    </source>
</evidence>
<evidence type="ECO:0000256" key="2">
    <source>
        <dbReference type="ARBA" id="ARBA00006562"/>
    </source>
</evidence>
<gene>
    <name evidence="9" type="ORF">PMKS-002340</name>
</gene>
<comment type="catalytic activity">
    <reaction evidence="6">
        <text>a 5'-end NAD(+)-phospho-ribonucleoside in mRNA + H2O = a 5'-end phospho-ribonucleoside in mRNA + NAD(+) + H(+)</text>
        <dbReference type="Rhea" id="RHEA:60880"/>
        <dbReference type="Rhea" id="RHEA-COMP:15692"/>
        <dbReference type="Rhea" id="RHEA-COMP:15698"/>
        <dbReference type="ChEBI" id="CHEBI:15377"/>
        <dbReference type="ChEBI" id="CHEBI:15378"/>
        <dbReference type="ChEBI" id="CHEBI:57540"/>
        <dbReference type="ChEBI" id="CHEBI:138282"/>
        <dbReference type="ChEBI" id="CHEBI:144029"/>
    </reaction>
    <physiologicalReaction direction="left-to-right" evidence="6">
        <dbReference type="Rhea" id="RHEA:60881"/>
    </physiologicalReaction>
</comment>
<dbReference type="GO" id="GO:0000166">
    <property type="term" value="F:nucleotide binding"/>
    <property type="evidence" value="ECO:0007669"/>
    <property type="project" value="UniProtKB-KW"/>
</dbReference>
<keyword evidence="7" id="KW-0539">Nucleus</keyword>
<comment type="caution">
    <text evidence="9">The sequence shown here is derived from an EMBL/GenBank/DDBJ whole genome shotgun (WGS) entry which is preliminary data.</text>
</comment>
<evidence type="ECO:0000256" key="3">
    <source>
        <dbReference type="ARBA" id="ARBA00022722"/>
    </source>
</evidence>
<comment type="catalytic activity">
    <reaction evidence="5">
        <text>a 5'-end triphospho-ribonucleoside in mRNA + H2O = a 5'-end phospho-ribonucleoside in mRNA + diphosphate + H(+)</text>
        <dbReference type="Rhea" id="RHEA:78683"/>
        <dbReference type="Rhea" id="RHEA-COMP:15692"/>
        <dbReference type="Rhea" id="RHEA-COMP:17164"/>
        <dbReference type="ChEBI" id="CHEBI:15377"/>
        <dbReference type="ChEBI" id="CHEBI:15378"/>
        <dbReference type="ChEBI" id="CHEBI:33019"/>
        <dbReference type="ChEBI" id="CHEBI:138282"/>
        <dbReference type="ChEBI" id="CHEBI:167618"/>
    </reaction>
    <physiologicalReaction direction="left-to-right" evidence="5">
        <dbReference type="Rhea" id="RHEA:78684"/>
    </physiologicalReaction>
</comment>
<dbReference type="GO" id="GO:0000956">
    <property type="term" value="P:nuclear-transcribed mRNA catabolic process"/>
    <property type="evidence" value="ECO:0007669"/>
    <property type="project" value="TreeGrafter"/>
</dbReference>
<dbReference type="EC" id="3.6.1.-" evidence="7"/>
<dbReference type="Proteomes" id="UP000186136">
    <property type="component" value="Unassembled WGS sequence"/>
</dbReference>
<dbReference type="OrthoDB" id="3989136at2759"/>
<dbReference type="GO" id="GO:0110155">
    <property type="term" value="P:NAD-cap decapping"/>
    <property type="evidence" value="ECO:0007669"/>
    <property type="project" value="TreeGrafter"/>
</dbReference>
<name>A0A1Q2YH58_9ASCO</name>
<keyword evidence="7" id="KW-0547">Nucleotide-binding</keyword>
<dbReference type="GO" id="GO:0046872">
    <property type="term" value="F:metal ion binding"/>
    <property type="evidence" value="ECO:0007669"/>
    <property type="project" value="UniProtKB-KW"/>
</dbReference>
<evidence type="ECO:0000256" key="4">
    <source>
        <dbReference type="ARBA" id="ARBA00044676"/>
    </source>
</evidence>
<evidence type="ECO:0000256" key="5">
    <source>
        <dbReference type="ARBA" id="ARBA00044692"/>
    </source>
</evidence>
<dbReference type="GO" id="GO:0005634">
    <property type="term" value="C:nucleus"/>
    <property type="evidence" value="ECO:0007669"/>
    <property type="project" value="UniProtKB-SubCell"/>
</dbReference>
<dbReference type="Pfam" id="PF08652">
    <property type="entry name" value="RAI1"/>
    <property type="match status" value="1"/>
</dbReference>
<dbReference type="InterPro" id="IPR039039">
    <property type="entry name" value="RAI1-like_fam"/>
</dbReference>
<dbReference type="GO" id="GO:0034353">
    <property type="term" value="F:mRNA 5'-diphosphatase activity"/>
    <property type="evidence" value="ECO:0007669"/>
    <property type="project" value="TreeGrafter"/>
</dbReference>
<dbReference type="InterPro" id="IPR013961">
    <property type="entry name" value="RAI1"/>
</dbReference>
<comment type="subcellular location">
    <subcellularLocation>
        <location evidence="7">Nucleus</location>
    </subcellularLocation>
</comment>
<evidence type="ECO:0000313" key="9">
    <source>
        <dbReference type="EMBL" id="GAV28862.1"/>
    </source>
</evidence>
<dbReference type="EMBL" id="BDGI01000089">
    <property type="protein sequence ID" value="GAV28862.1"/>
    <property type="molecule type" value="Genomic_DNA"/>
</dbReference>
<dbReference type="GO" id="GO:0003723">
    <property type="term" value="F:RNA binding"/>
    <property type="evidence" value="ECO:0007669"/>
    <property type="project" value="UniProtKB-KW"/>
</dbReference>
<comment type="cofactor">
    <cofactor evidence="1 7">
        <name>a divalent metal cation</name>
        <dbReference type="ChEBI" id="CHEBI:60240"/>
    </cofactor>
</comment>
<keyword evidence="3 7" id="KW-0540">Nuclease</keyword>
<evidence type="ECO:0000256" key="1">
    <source>
        <dbReference type="ARBA" id="ARBA00001968"/>
    </source>
</evidence>
<keyword evidence="7" id="KW-0479">Metal-binding</keyword>